<dbReference type="InterPro" id="IPR036390">
    <property type="entry name" value="WH_DNA-bd_sf"/>
</dbReference>
<name>A0ABU2CYA3_9EURY</name>
<evidence type="ECO:0000256" key="10">
    <source>
        <dbReference type="ARBA" id="ARBA00022842"/>
    </source>
</evidence>
<keyword evidence="4" id="KW-0723">Serine/threonine-protein kinase</keyword>
<comment type="cofactor">
    <cofactor evidence="1">
        <name>Mg(2+)</name>
        <dbReference type="ChEBI" id="CHEBI:18420"/>
    </cofactor>
</comment>
<dbReference type="RefSeq" id="WP_310574730.1">
    <property type="nucleotide sequence ID" value="NZ_JAVKPK010000006.1"/>
</dbReference>
<keyword evidence="8 15" id="KW-0418">Kinase</keyword>
<comment type="caution">
    <text evidence="15">The sequence shown here is derived from an EMBL/GenBank/DDBJ whole genome shotgun (WGS) entry which is preliminary data.</text>
</comment>
<dbReference type="EC" id="2.7.11.1" evidence="3"/>
<protein>
    <recommendedName>
        <fullName evidence="3">non-specific serine/threonine protein kinase</fullName>
        <ecNumber evidence="3">2.7.11.1</ecNumber>
    </recommendedName>
</protein>
<reference evidence="16" key="1">
    <citation type="submission" date="2023-07" db="EMBL/GenBank/DDBJ databases">
        <title>Whole-genome sequencing of a new Methanosarcina sp. Z-7115.</title>
        <authorList>
            <person name="Zhilina T.N."/>
            <person name="Merkel A.Y."/>
        </authorList>
    </citation>
    <scope>NUCLEOTIDE SEQUENCE [LARGE SCALE GENOMIC DNA]</scope>
    <source>
        <strain evidence="16">Z-7115</strain>
    </source>
</reference>
<feature type="domain" description="RIO kinase" evidence="14">
    <location>
        <begin position="65"/>
        <end position="294"/>
    </location>
</feature>
<dbReference type="InterPro" id="IPR018934">
    <property type="entry name" value="RIO_dom"/>
</dbReference>
<evidence type="ECO:0000256" key="3">
    <source>
        <dbReference type="ARBA" id="ARBA00012513"/>
    </source>
</evidence>
<dbReference type="PANTHER" id="PTHR45852">
    <property type="entry name" value="SER/THR-PROTEIN KINASE RIO2"/>
    <property type="match status" value="1"/>
</dbReference>
<gene>
    <name evidence="15" type="ORF">RG963_02650</name>
</gene>
<evidence type="ECO:0000256" key="6">
    <source>
        <dbReference type="ARBA" id="ARBA00022723"/>
    </source>
</evidence>
<dbReference type="InterPro" id="IPR036388">
    <property type="entry name" value="WH-like_DNA-bd_sf"/>
</dbReference>
<dbReference type="SUPFAM" id="SSF56112">
    <property type="entry name" value="Protein kinase-like (PK-like)"/>
    <property type="match status" value="1"/>
</dbReference>
<evidence type="ECO:0000259" key="14">
    <source>
        <dbReference type="SMART" id="SM00090"/>
    </source>
</evidence>
<dbReference type="PANTHER" id="PTHR45852:SF1">
    <property type="entry name" value="SERINE_THREONINE-PROTEIN KINASE RIO2"/>
    <property type="match status" value="1"/>
</dbReference>
<dbReference type="Pfam" id="PF09202">
    <property type="entry name" value="Rio2_N"/>
    <property type="match status" value="1"/>
</dbReference>
<evidence type="ECO:0000256" key="1">
    <source>
        <dbReference type="ARBA" id="ARBA00001946"/>
    </source>
</evidence>
<accession>A0ABU2CYA3</accession>
<keyword evidence="16" id="KW-1185">Reference proteome</keyword>
<feature type="compositionally biased region" description="Basic and acidic residues" evidence="13">
    <location>
        <begin position="294"/>
        <end position="311"/>
    </location>
</feature>
<evidence type="ECO:0000313" key="15">
    <source>
        <dbReference type="EMBL" id="MDR7664704.1"/>
    </source>
</evidence>
<feature type="region of interest" description="Disordered" evidence="13">
    <location>
        <begin position="294"/>
        <end position="380"/>
    </location>
</feature>
<dbReference type="Gene3D" id="1.10.510.10">
    <property type="entry name" value="Transferase(Phosphotransferase) domain 1"/>
    <property type="match status" value="1"/>
</dbReference>
<evidence type="ECO:0000256" key="7">
    <source>
        <dbReference type="ARBA" id="ARBA00022741"/>
    </source>
</evidence>
<evidence type="ECO:0000256" key="13">
    <source>
        <dbReference type="SAM" id="MobiDB-lite"/>
    </source>
</evidence>
<evidence type="ECO:0000256" key="4">
    <source>
        <dbReference type="ARBA" id="ARBA00022527"/>
    </source>
</evidence>
<dbReference type="InterPro" id="IPR011009">
    <property type="entry name" value="Kinase-like_dom_sf"/>
</dbReference>
<comment type="catalytic activity">
    <reaction evidence="11">
        <text>L-threonyl-[protein] + ATP = O-phospho-L-threonyl-[protein] + ADP + H(+)</text>
        <dbReference type="Rhea" id="RHEA:46608"/>
        <dbReference type="Rhea" id="RHEA-COMP:11060"/>
        <dbReference type="Rhea" id="RHEA-COMP:11605"/>
        <dbReference type="ChEBI" id="CHEBI:15378"/>
        <dbReference type="ChEBI" id="CHEBI:30013"/>
        <dbReference type="ChEBI" id="CHEBI:30616"/>
        <dbReference type="ChEBI" id="CHEBI:61977"/>
        <dbReference type="ChEBI" id="CHEBI:456216"/>
        <dbReference type="EC" id="2.7.11.1"/>
    </reaction>
</comment>
<keyword evidence="6" id="KW-0479">Metal-binding</keyword>
<keyword evidence="5" id="KW-0808">Transferase</keyword>
<dbReference type="Pfam" id="PF01163">
    <property type="entry name" value="RIO1"/>
    <property type="match status" value="1"/>
</dbReference>
<dbReference type="SMART" id="SM00090">
    <property type="entry name" value="RIO"/>
    <property type="match status" value="1"/>
</dbReference>
<evidence type="ECO:0000256" key="12">
    <source>
        <dbReference type="ARBA" id="ARBA00048679"/>
    </source>
</evidence>
<organism evidence="15 16">
    <name type="scientific">Methanosarcina baikalica</name>
    <dbReference type="NCBI Taxonomy" id="3073890"/>
    <lineage>
        <taxon>Archaea</taxon>
        <taxon>Methanobacteriati</taxon>
        <taxon>Methanobacteriota</taxon>
        <taxon>Stenosarchaea group</taxon>
        <taxon>Methanomicrobia</taxon>
        <taxon>Methanosarcinales</taxon>
        <taxon>Methanosarcinaceae</taxon>
        <taxon>Methanosarcina</taxon>
    </lineage>
</organism>
<dbReference type="GO" id="GO:0016301">
    <property type="term" value="F:kinase activity"/>
    <property type="evidence" value="ECO:0007669"/>
    <property type="project" value="UniProtKB-KW"/>
</dbReference>
<evidence type="ECO:0000256" key="9">
    <source>
        <dbReference type="ARBA" id="ARBA00022840"/>
    </source>
</evidence>
<keyword evidence="10" id="KW-0460">Magnesium</keyword>
<dbReference type="SUPFAM" id="SSF46785">
    <property type="entry name" value="Winged helix' DNA-binding domain"/>
    <property type="match status" value="1"/>
</dbReference>
<sequence length="380" mass="43944">MIDEALRVFKELNSKDFRILTGIETGMKHFEWVPLDELNKYTKLPFDKLEYRLKKLVRDKLVVRTTQPYEGFQIYFEGYDVLAMNAFVKRKTISAIGDEIGVGKESVIFEAIRQPELAIGGPIPVIIKFHREGRTSFKQIKRVREHIGEREHFSWIYAARLAAHREYEIMTTLYPKVSIPKPFDQNRNAIVMELAKGSLLSKTRLLDPEWYLDEILRQAKITYSMGIIHADLSEYNVFVSEDGVQLIDWPQYITPEHPQADEILERDVSNILTHFYRKYGIKRELNETVSEIKSGAEKSAEDKIGDADSRSEGGTVEKGAFKEEGLEEYSSEDEGFEAKYSEAENLEAEDFEAEEFEAEEFEEDIEAEDIEAEKNGHNCQ</sequence>
<evidence type="ECO:0000313" key="16">
    <source>
        <dbReference type="Proteomes" id="UP001246244"/>
    </source>
</evidence>
<keyword evidence="9" id="KW-0067">ATP-binding</keyword>
<dbReference type="InterPro" id="IPR030484">
    <property type="entry name" value="Rio2"/>
</dbReference>
<evidence type="ECO:0000256" key="8">
    <source>
        <dbReference type="ARBA" id="ARBA00022777"/>
    </source>
</evidence>
<evidence type="ECO:0000256" key="2">
    <source>
        <dbReference type="ARBA" id="ARBA00009196"/>
    </source>
</evidence>
<dbReference type="Gene3D" id="3.30.200.20">
    <property type="entry name" value="Phosphorylase Kinase, domain 1"/>
    <property type="match status" value="1"/>
</dbReference>
<dbReference type="Gene3D" id="1.10.10.10">
    <property type="entry name" value="Winged helix-like DNA-binding domain superfamily/Winged helix DNA-binding domain"/>
    <property type="match status" value="1"/>
</dbReference>
<feature type="compositionally biased region" description="Acidic residues" evidence="13">
    <location>
        <begin position="344"/>
        <end position="371"/>
    </location>
</feature>
<evidence type="ECO:0000256" key="5">
    <source>
        <dbReference type="ARBA" id="ARBA00022679"/>
    </source>
</evidence>
<comment type="catalytic activity">
    <reaction evidence="12">
        <text>L-seryl-[protein] + ATP = O-phospho-L-seryl-[protein] + ADP + H(+)</text>
        <dbReference type="Rhea" id="RHEA:17989"/>
        <dbReference type="Rhea" id="RHEA-COMP:9863"/>
        <dbReference type="Rhea" id="RHEA-COMP:11604"/>
        <dbReference type="ChEBI" id="CHEBI:15378"/>
        <dbReference type="ChEBI" id="CHEBI:29999"/>
        <dbReference type="ChEBI" id="CHEBI:30616"/>
        <dbReference type="ChEBI" id="CHEBI:83421"/>
        <dbReference type="ChEBI" id="CHEBI:456216"/>
        <dbReference type="EC" id="2.7.11.1"/>
    </reaction>
</comment>
<evidence type="ECO:0000256" key="11">
    <source>
        <dbReference type="ARBA" id="ARBA00047899"/>
    </source>
</evidence>
<dbReference type="InterPro" id="IPR015285">
    <property type="entry name" value="RIO2_wHTH_N"/>
</dbReference>
<dbReference type="InterPro" id="IPR000687">
    <property type="entry name" value="RIO_kinase"/>
</dbReference>
<feature type="compositionally biased region" description="Acidic residues" evidence="13">
    <location>
        <begin position="325"/>
        <end position="335"/>
    </location>
</feature>
<proteinExistence type="inferred from homology"/>
<comment type="similarity">
    <text evidence="2">Belongs to the protein kinase superfamily. RIO-type Ser/Thr kinase family.</text>
</comment>
<keyword evidence="7" id="KW-0547">Nucleotide-binding</keyword>
<dbReference type="EMBL" id="JAVKPK010000006">
    <property type="protein sequence ID" value="MDR7664704.1"/>
    <property type="molecule type" value="Genomic_DNA"/>
</dbReference>
<dbReference type="CDD" id="cd05144">
    <property type="entry name" value="RIO2_C"/>
    <property type="match status" value="1"/>
</dbReference>
<dbReference type="Proteomes" id="UP001246244">
    <property type="component" value="Unassembled WGS sequence"/>
</dbReference>